<dbReference type="Proteomes" id="UP001172457">
    <property type="component" value="Chromosome 8"/>
</dbReference>
<keyword evidence="3" id="KW-1185">Reference proteome</keyword>
<feature type="region of interest" description="Disordered" evidence="1">
    <location>
        <begin position="1"/>
        <end position="21"/>
    </location>
</feature>
<dbReference type="PANTHER" id="PTHR34222:SF88">
    <property type="entry name" value="ZINC FINGER, CCHC-TYPE"/>
    <property type="match status" value="1"/>
</dbReference>
<accession>A0AA38SDR8</accession>
<proteinExistence type="predicted"/>
<dbReference type="AlphaFoldDB" id="A0AA38SDR8"/>
<dbReference type="PANTHER" id="PTHR34222">
    <property type="entry name" value="GAG_PRE-INTEGRS DOMAIN-CONTAINING PROTEIN"/>
    <property type="match status" value="1"/>
</dbReference>
<dbReference type="EMBL" id="JARYMX010000008">
    <property type="protein sequence ID" value="KAJ9536973.1"/>
    <property type="molecule type" value="Genomic_DNA"/>
</dbReference>
<comment type="caution">
    <text evidence="2">The sequence shown here is derived from an EMBL/GenBank/DDBJ whole genome shotgun (WGS) entry which is preliminary data.</text>
</comment>
<name>A0AA38SDR8_9ASTR</name>
<evidence type="ECO:0000313" key="2">
    <source>
        <dbReference type="EMBL" id="KAJ9536973.1"/>
    </source>
</evidence>
<protein>
    <submittedName>
        <fullName evidence="2">Uncharacterized protein</fullName>
    </submittedName>
</protein>
<feature type="compositionally biased region" description="Basic and acidic residues" evidence="1">
    <location>
        <begin position="1"/>
        <end position="12"/>
    </location>
</feature>
<evidence type="ECO:0000313" key="3">
    <source>
        <dbReference type="Proteomes" id="UP001172457"/>
    </source>
</evidence>
<reference evidence="2" key="1">
    <citation type="submission" date="2023-03" db="EMBL/GenBank/DDBJ databases">
        <title>Chromosome-scale reference genome and RAD-based genetic map of yellow starthistle (Centaurea solstitialis) reveal putative structural variation and QTLs associated with invader traits.</title>
        <authorList>
            <person name="Reatini B."/>
            <person name="Cang F.A."/>
            <person name="Jiang Q."/>
            <person name="Mckibben M.T.W."/>
            <person name="Barker M.S."/>
            <person name="Rieseberg L.H."/>
            <person name="Dlugosch K.M."/>
        </authorList>
    </citation>
    <scope>NUCLEOTIDE SEQUENCE</scope>
    <source>
        <strain evidence="2">CAN-66</strain>
        <tissue evidence="2">Leaf</tissue>
    </source>
</reference>
<sequence>MADDENNSKPKTNDQTSDHNTPYYRILSIPKCSCASHGCNINKKLGELRDKERPYEFLHGLDNEFSTIRTRILAMKPIPTLGEAYHLVTEDEQRAMSIGKKTNTVTVAFQACLGV</sequence>
<evidence type="ECO:0000256" key="1">
    <source>
        <dbReference type="SAM" id="MobiDB-lite"/>
    </source>
</evidence>
<gene>
    <name evidence="2" type="ORF">OSB04_029706</name>
</gene>
<organism evidence="2 3">
    <name type="scientific">Centaurea solstitialis</name>
    <name type="common">yellow star-thistle</name>
    <dbReference type="NCBI Taxonomy" id="347529"/>
    <lineage>
        <taxon>Eukaryota</taxon>
        <taxon>Viridiplantae</taxon>
        <taxon>Streptophyta</taxon>
        <taxon>Embryophyta</taxon>
        <taxon>Tracheophyta</taxon>
        <taxon>Spermatophyta</taxon>
        <taxon>Magnoliopsida</taxon>
        <taxon>eudicotyledons</taxon>
        <taxon>Gunneridae</taxon>
        <taxon>Pentapetalae</taxon>
        <taxon>asterids</taxon>
        <taxon>campanulids</taxon>
        <taxon>Asterales</taxon>
        <taxon>Asteraceae</taxon>
        <taxon>Carduoideae</taxon>
        <taxon>Cardueae</taxon>
        <taxon>Centaureinae</taxon>
        <taxon>Centaurea</taxon>
    </lineage>
</organism>